<sequence length="124" mass="13236">MAGGAAWTLRAGSNAASRAERRQACSEQGAAKQARRLERRWAKQCGCRQPQSEWCVANQCRRPPAPQRRRGPTDHGSGGSGDGGGQETGGVAGAASLHHVDLELRVSLFILFDTIVLLSTDLLL</sequence>
<dbReference type="Gramene" id="ORUFI02G20690.1">
    <property type="protein sequence ID" value="ORUFI02G20690.1"/>
    <property type="gene ID" value="ORUFI02G20690"/>
</dbReference>
<reference evidence="3" key="1">
    <citation type="submission" date="2013-06" db="EMBL/GenBank/DDBJ databases">
        <authorList>
            <person name="Zhao Q."/>
        </authorList>
    </citation>
    <scope>NUCLEOTIDE SEQUENCE</scope>
    <source>
        <strain evidence="3">cv. W1943</strain>
    </source>
</reference>
<evidence type="ECO:0000256" key="1">
    <source>
        <dbReference type="SAM" id="MobiDB-lite"/>
    </source>
</evidence>
<dbReference type="AlphaFoldDB" id="A0A0E0NG40"/>
<protein>
    <submittedName>
        <fullName evidence="2">Uncharacterized protein</fullName>
    </submittedName>
</protein>
<evidence type="ECO:0000313" key="2">
    <source>
        <dbReference type="EnsemblPlants" id="ORUFI02G20690.1"/>
    </source>
</evidence>
<dbReference type="OMA" id="VANQCRR"/>
<feature type="region of interest" description="Disordered" evidence="1">
    <location>
        <begin position="58"/>
        <end position="91"/>
    </location>
</feature>
<dbReference type="Proteomes" id="UP000008022">
    <property type="component" value="Unassembled WGS sequence"/>
</dbReference>
<evidence type="ECO:0000313" key="3">
    <source>
        <dbReference type="Proteomes" id="UP000008022"/>
    </source>
</evidence>
<accession>A0A0E0NG40</accession>
<feature type="compositionally biased region" description="Gly residues" evidence="1">
    <location>
        <begin position="76"/>
        <end position="91"/>
    </location>
</feature>
<organism evidence="2 3">
    <name type="scientific">Oryza rufipogon</name>
    <name type="common">Brownbeard rice</name>
    <name type="synonym">Asian wild rice</name>
    <dbReference type="NCBI Taxonomy" id="4529"/>
    <lineage>
        <taxon>Eukaryota</taxon>
        <taxon>Viridiplantae</taxon>
        <taxon>Streptophyta</taxon>
        <taxon>Embryophyta</taxon>
        <taxon>Tracheophyta</taxon>
        <taxon>Spermatophyta</taxon>
        <taxon>Magnoliopsida</taxon>
        <taxon>Liliopsida</taxon>
        <taxon>Poales</taxon>
        <taxon>Poaceae</taxon>
        <taxon>BOP clade</taxon>
        <taxon>Oryzoideae</taxon>
        <taxon>Oryzeae</taxon>
        <taxon>Oryzinae</taxon>
        <taxon>Oryza</taxon>
    </lineage>
</organism>
<proteinExistence type="predicted"/>
<dbReference type="HOGENOM" id="CLU_2007686_0_0_1"/>
<feature type="region of interest" description="Disordered" evidence="1">
    <location>
        <begin position="1"/>
        <end position="20"/>
    </location>
</feature>
<name>A0A0E0NG40_ORYRU</name>
<dbReference type="EnsemblPlants" id="ORUFI02G20690.1">
    <property type="protein sequence ID" value="ORUFI02G20690.1"/>
    <property type="gene ID" value="ORUFI02G20690"/>
</dbReference>
<reference evidence="2" key="2">
    <citation type="submission" date="2015-06" db="UniProtKB">
        <authorList>
            <consortium name="EnsemblPlants"/>
        </authorList>
    </citation>
    <scope>IDENTIFICATION</scope>
</reference>
<keyword evidence="3" id="KW-1185">Reference proteome</keyword>